<feature type="region of interest" description="Disordered" evidence="1">
    <location>
        <begin position="67"/>
        <end position="95"/>
    </location>
</feature>
<name>A0ABN3E0B7_9ACTN</name>
<proteinExistence type="predicted"/>
<protein>
    <submittedName>
        <fullName evidence="2">Uncharacterized protein</fullName>
    </submittedName>
</protein>
<evidence type="ECO:0000256" key="1">
    <source>
        <dbReference type="SAM" id="MobiDB-lite"/>
    </source>
</evidence>
<dbReference type="Proteomes" id="UP001500305">
    <property type="component" value="Unassembled WGS sequence"/>
</dbReference>
<reference evidence="2 3" key="1">
    <citation type="journal article" date="2019" name="Int. J. Syst. Evol. Microbiol.">
        <title>The Global Catalogue of Microorganisms (GCM) 10K type strain sequencing project: providing services to taxonomists for standard genome sequencing and annotation.</title>
        <authorList>
            <consortium name="The Broad Institute Genomics Platform"/>
            <consortium name="The Broad Institute Genome Sequencing Center for Infectious Disease"/>
            <person name="Wu L."/>
            <person name="Ma J."/>
        </authorList>
    </citation>
    <scope>NUCLEOTIDE SEQUENCE [LARGE SCALE GENOMIC DNA]</scope>
    <source>
        <strain evidence="2 3">JCM 7356</strain>
    </source>
</reference>
<sequence>MGVTPAWRADTRRGSASRCRAFHAGTPPRTDTADDEASASRSAPVQGQSLYERHRSTAFIVGAPAGHAFHGRSTDVPRALNDGGHRRTEQRRAGTGCLPVPALSWDYAHVRRVWDLNPR</sequence>
<accession>A0ABN3E0B7</accession>
<evidence type="ECO:0000313" key="2">
    <source>
        <dbReference type="EMBL" id="GAA2245700.1"/>
    </source>
</evidence>
<evidence type="ECO:0000313" key="3">
    <source>
        <dbReference type="Proteomes" id="UP001500305"/>
    </source>
</evidence>
<dbReference type="EMBL" id="BAAATR010000011">
    <property type="protein sequence ID" value="GAA2245700.1"/>
    <property type="molecule type" value="Genomic_DNA"/>
</dbReference>
<gene>
    <name evidence="2" type="ORF">GCM10010430_29510</name>
</gene>
<feature type="compositionally biased region" description="Basic and acidic residues" evidence="1">
    <location>
        <begin position="83"/>
        <end position="92"/>
    </location>
</feature>
<comment type="caution">
    <text evidence="2">The sequence shown here is derived from an EMBL/GenBank/DDBJ whole genome shotgun (WGS) entry which is preliminary data.</text>
</comment>
<organism evidence="2 3">
    <name type="scientific">Kitasatospora cystarginea</name>
    <dbReference type="NCBI Taxonomy" id="58350"/>
    <lineage>
        <taxon>Bacteria</taxon>
        <taxon>Bacillati</taxon>
        <taxon>Actinomycetota</taxon>
        <taxon>Actinomycetes</taxon>
        <taxon>Kitasatosporales</taxon>
        <taxon>Streptomycetaceae</taxon>
        <taxon>Kitasatospora</taxon>
    </lineage>
</organism>
<keyword evidence="3" id="KW-1185">Reference proteome</keyword>
<feature type="compositionally biased region" description="Polar residues" evidence="1">
    <location>
        <begin position="39"/>
        <end position="49"/>
    </location>
</feature>
<feature type="region of interest" description="Disordered" evidence="1">
    <location>
        <begin position="1"/>
        <end position="50"/>
    </location>
</feature>